<evidence type="ECO:0000313" key="2">
    <source>
        <dbReference type="Proteomes" id="UP000050465"/>
    </source>
</evidence>
<dbReference type="NCBIfam" id="NF045598">
    <property type="entry name" value="asr1405_asl0597"/>
    <property type="match status" value="1"/>
</dbReference>
<dbReference type="Proteomes" id="UP000050465">
    <property type="component" value="Unassembled WGS sequence"/>
</dbReference>
<reference evidence="1 2" key="1">
    <citation type="submission" date="2015-09" db="EMBL/GenBank/DDBJ databases">
        <title>Identification and resolution of microdiversity through metagenomic sequencing of parallel consortia.</title>
        <authorList>
            <person name="Nelson W.C."/>
            <person name="Romine M.F."/>
            <person name="Lindemann S.R."/>
        </authorList>
    </citation>
    <scope>NUCLEOTIDE SEQUENCE [LARGE SCALE GENOMIC DNA]</scope>
    <source>
        <strain evidence="1">Ana</strain>
    </source>
</reference>
<gene>
    <name evidence="1" type="ORF">HLUCCA11_18370</name>
</gene>
<proteinExistence type="predicted"/>
<organism evidence="1 2">
    <name type="scientific">Phormidesmis priestleyi Ana</name>
    <dbReference type="NCBI Taxonomy" id="1666911"/>
    <lineage>
        <taxon>Bacteria</taxon>
        <taxon>Bacillati</taxon>
        <taxon>Cyanobacteriota</taxon>
        <taxon>Cyanophyceae</taxon>
        <taxon>Leptolyngbyales</taxon>
        <taxon>Leptolyngbyaceae</taxon>
        <taxon>Phormidesmis</taxon>
    </lineage>
</organism>
<comment type="caution">
    <text evidence="1">The sequence shown here is derived from an EMBL/GenBank/DDBJ whole genome shotgun (WGS) entry which is preliminary data.</text>
</comment>
<name>A0A0P7ZKT4_9CYAN</name>
<dbReference type="AlphaFoldDB" id="A0A0P7ZKT4"/>
<sequence>MDKPTSAAPKLGQVVSVARVDRWSINFRLKELNIPCTCPADGTLRVDVNHPIALLLVNSVVRRFTGPREDSVDWLERCWESHLVSSATS</sequence>
<dbReference type="PATRIC" id="fig|1666911.3.peg.1893"/>
<protein>
    <submittedName>
        <fullName evidence="1">Uncharacterized protein</fullName>
    </submittedName>
</protein>
<accession>A0A0P7ZKT4</accession>
<evidence type="ECO:0000313" key="1">
    <source>
        <dbReference type="EMBL" id="KPQ33492.1"/>
    </source>
</evidence>
<dbReference type="EMBL" id="LJZR01000031">
    <property type="protein sequence ID" value="KPQ33492.1"/>
    <property type="molecule type" value="Genomic_DNA"/>
</dbReference>
<dbReference type="STRING" id="1666911.HLUCCA11_18370"/>
<dbReference type="InterPro" id="IPR054637">
    <property type="entry name" value="Asr1405_Asl0597-like"/>
</dbReference>